<dbReference type="InterPro" id="IPR057204">
    <property type="entry name" value="DUF7882"/>
</dbReference>
<protein>
    <recommendedName>
        <fullName evidence="1">DUF7882 domain-containing protein</fullName>
    </recommendedName>
</protein>
<evidence type="ECO:0000313" key="2">
    <source>
        <dbReference type="EMBL" id="RNB51581.1"/>
    </source>
</evidence>
<dbReference type="Proteomes" id="UP000275048">
    <property type="component" value="Unassembled WGS sequence"/>
</dbReference>
<feature type="domain" description="DUF7882" evidence="1">
    <location>
        <begin position="1"/>
        <end position="90"/>
    </location>
</feature>
<keyword evidence="3" id="KW-1185">Reference proteome</keyword>
<name>A0A3M8AK76_9MICO</name>
<comment type="caution">
    <text evidence="2">The sequence shown here is derived from an EMBL/GenBank/DDBJ whole genome shotgun (WGS) entry which is preliminary data.</text>
</comment>
<reference evidence="2 3" key="1">
    <citation type="submission" date="2018-10" db="EMBL/GenBank/DDBJ databases">
        <title>Isolation, diversity and antibacterial activity of antinobacteria from the wheat rhizosphere soil.</title>
        <authorList>
            <person name="Sun T."/>
        </authorList>
    </citation>
    <scope>NUCLEOTIDE SEQUENCE [LARGE SCALE GENOMIC DNA]</scope>
    <source>
        <strain evidence="2 3">SJ-23</strain>
    </source>
</reference>
<sequence length="121" mass="13283">MGTLHIGQEATVDLDDDLLEHVFAVVVAKLRRTETMLLTWADPATRYHQFLIPPGTSVRAEADNQRSEPLDRAWLESLMVAASSNTGLSLDMADLNRHTPVIPTARGRSIRKPVRPTAAAA</sequence>
<gene>
    <name evidence="2" type="ORF">EDM22_03885</name>
</gene>
<evidence type="ECO:0000259" key="1">
    <source>
        <dbReference type="Pfam" id="PF25355"/>
    </source>
</evidence>
<organism evidence="2 3">
    <name type="scientific">Agromyces tardus</name>
    <dbReference type="NCBI Taxonomy" id="2583849"/>
    <lineage>
        <taxon>Bacteria</taxon>
        <taxon>Bacillati</taxon>
        <taxon>Actinomycetota</taxon>
        <taxon>Actinomycetes</taxon>
        <taxon>Micrococcales</taxon>
        <taxon>Microbacteriaceae</taxon>
        <taxon>Agromyces</taxon>
    </lineage>
</organism>
<dbReference type="AlphaFoldDB" id="A0A3M8AK76"/>
<accession>A0A3M8AK76</accession>
<dbReference type="RefSeq" id="WP_122935741.1">
    <property type="nucleotide sequence ID" value="NZ_JBHSNT010000003.1"/>
</dbReference>
<evidence type="ECO:0000313" key="3">
    <source>
        <dbReference type="Proteomes" id="UP000275048"/>
    </source>
</evidence>
<proteinExistence type="predicted"/>
<dbReference type="OrthoDB" id="5008080at2"/>
<dbReference type="Pfam" id="PF25355">
    <property type="entry name" value="DUF7882"/>
    <property type="match status" value="1"/>
</dbReference>
<dbReference type="EMBL" id="RHHB01000003">
    <property type="protein sequence ID" value="RNB51581.1"/>
    <property type="molecule type" value="Genomic_DNA"/>
</dbReference>